<organism evidence="3 4">
    <name type="scientific">Ancylomarina longa</name>
    <dbReference type="NCBI Taxonomy" id="2487017"/>
    <lineage>
        <taxon>Bacteria</taxon>
        <taxon>Pseudomonadati</taxon>
        <taxon>Bacteroidota</taxon>
        <taxon>Bacteroidia</taxon>
        <taxon>Marinilabiliales</taxon>
        <taxon>Marinifilaceae</taxon>
        <taxon>Ancylomarina</taxon>
    </lineage>
</organism>
<dbReference type="AlphaFoldDB" id="A0A434AET0"/>
<keyword evidence="2" id="KW-0732">Signal</keyword>
<dbReference type="InterPro" id="IPR012640">
    <property type="entry name" value="Membr_lipoprot_lipid_attach_CS"/>
</dbReference>
<proteinExistence type="predicted"/>
<keyword evidence="4" id="KW-1185">Reference proteome</keyword>
<evidence type="ECO:0000313" key="4">
    <source>
        <dbReference type="Proteomes" id="UP000282985"/>
    </source>
</evidence>
<accession>A0A434AET0</accession>
<evidence type="ECO:0000313" key="3">
    <source>
        <dbReference type="EMBL" id="RUT72835.1"/>
    </source>
</evidence>
<evidence type="ECO:0000256" key="2">
    <source>
        <dbReference type="ARBA" id="ARBA00022729"/>
    </source>
</evidence>
<dbReference type="EMBL" id="RJJX01000043">
    <property type="protein sequence ID" value="RUT72835.1"/>
    <property type="molecule type" value="Genomic_DNA"/>
</dbReference>
<sequence length="132" mass="15557">MVGTIYLLHKVLTMKKWILYISFAFILTACSIKPPDWIIGKWYDSTNPSDSEWIFTEDSVMNKQGTIKSEFFIDWTDKNLENKYVLQASHVLESEPHYEIFEKISTDTILYYISSDLENKDSESEKTKLIRK</sequence>
<evidence type="ECO:0000256" key="1">
    <source>
        <dbReference type="ARBA" id="ARBA00017922"/>
    </source>
</evidence>
<reference evidence="3 4" key="1">
    <citation type="submission" date="2018-11" db="EMBL/GenBank/DDBJ databases">
        <title>Parancylomarina longa gen. nov., sp. nov., isolated from sediments of southern Okinawa.</title>
        <authorList>
            <person name="Fu T."/>
        </authorList>
    </citation>
    <scope>NUCLEOTIDE SEQUENCE [LARGE SCALE GENOMIC DNA]</scope>
    <source>
        <strain evidence="3 4">T3-2 S1-C</strain>
    </source>
</reference>
<dbReference type="Pfam" id="PF08139">
    <property type="entry name" value="LPAM_1"/>
    <property type="match status" value="1"/>
</dbReference>
<comment type="caution">
    <text evidence="3">The sequence shown here is derived from an EMBL/GenBank/DDBJ whole genome shotgun (WGS) entry which is preliminary data.</text>
</comment>
<protein>
    <recommendedName>
        <fullName evidence="1">Type IV secretion system putative lipoprotein virB7</fullName>
    </recommendedName>
</protein>
<gene>
    <name evidence="3" type="ORF">DLK05_16400</name>
</gene>
<dbReference type="Proteomes" id="UP000282985">
    <property type="component" value="Unassembled WGS sequence"/>
</dbReference>
<name>A0A434AET0_9BACT</name>